<sequence length="294" mass="33859">MNELVALERVDIDYTPAVLTIQNKDVLDQAVDEFIGKYENIVVTEETLKDAKNSKAQVNALKKALDDKRKEQKRIYNKPLNAFENEIKAYIEKLNNVYQSINDGVKFFEDKQRDERKQNVQAMITEVAEANAVDPETVEIQKQWLLKSATKGKIMEEIVEAVQKQKRINKDVEMITEYCAKLDLPKTRYVEIARDFDYWEAKKAADSDHEELLQQKEAERLAKQALVEQEKEKLVEANGKQIDSETGEVVRELQIVSFKLKGTKQDLDNLAVAIKNSAVEVLEASERELVIERK</sequence>
<dbReference type="RefSeq" id="WP_135941834.1">
    <property type="nucleotide sequence ID" value="NZ_SRYK01000004.1"/>
</dbReference>
<evidence type="ECO:0000256" key="1">
    <source>
        <dbReference type="SAM" id="Coils"/>
    </source>
</evidence>
<dbReference type="AlphaFoldDB" id="A0A4S2ELB1"/>
<dbReference type="EMBL" id="SRYK01000004">
    <property type="protein sequence ID" value="TGY56899.1"/>
    <property type="molecule type" value="Genomic_DNA"/>
</dbReference>
<dbReference type="Pfam" id="PF07083">
    <property type="entry name" value="DUF1351"/>
    <property type="match status" value="1"/>
</dbReference>
<dbReference type="Proteomes" id="UP000306855">
    <property type="component" value="Unassembled WGS sequence"/>
</dbReference>
<reference evidence="2 3" key="1">
    <citation type="submission" date="2019-04" db="EMBL/GenBank/DDBJ databases">
        <title>Microbes associate with the intestines of laboratory mice.</title>
        <authorList>
            <person name="Navarre W."/>
            <person name="Wong E."/>
            <person name="Huang K."/>
            <person name="Tropini C."/>
            <person name="Ng K."/>
            <person name="Yu B."/>
        </authorList>
    </citation>
    <scope>NUCLEOTIDE SEQUENCE [LARGE SCALE GENOMIC DNA]</scope>
    <source>
        <strain evidence="2 3">NM26_J9</strain>
    </source>
</reference>
<accession>A0A4S2ELB1</accession>
<name>A0A4S2ELB1_9LACO</name>
<evidence type="ECO:0000313" key="2">
    <source>
        <dbReference type="EMBL" id="TGY56899.1"/>
    </source>
</evidence>
<gene>
    <name evidence="2" type="ORF">E5340_01490</name>
</gene>
<evidence type="ECO:0000313" key="3">
    <source>
        <dbReference type="Proteomes" id="UP000306855"/>
    </source>
</evidence>
<proteinExistence type="predicted"/>
<dbReference type="InterPro" id="IPR009785">
    <property type="entry name" value="Prophage_Lj928_Orf309"/>
</dbReference>
<keyword evidence="1" id="KW-0175">Coiled coil</keyword>
<comment type="caution">
    <text evidence="2">The sequence shown here is derived from an EMBL/GenBank/DDBJ whole genome shotgun (WGS) entry which is preliminary data.</text>
</comment>
<protein>
    <submittedName>
        <fullName evidence="2">DUF1351 domain-containing protein</fullName>
    </submittedName>
</protein>
<organism evidence="2 3">
    <name type="scientific">Ligilactobacillus murinus</name>
    <dbReference type="NCBI Taxonomy" id="1622"/>
    <lineage>
        <taxon>Bacteria</taxon>
        <taxon>Bacillati</taxon>
        <taxon>Bacillota</taxon>
        <taxon>Bacilli</taxon>
        <taxon>Lactobacillales</taxon>
        <taxon>Lactobacillaceae</taxon>
        <taxon>Ligilactobacillus</taxon>
    </lineage>
</organism>
<feature type="coiled-coil region" evidence="1">
    <location>
        <begin position="48"/>
        <end position="100"/>
    </location>
</feature>